<dbReference type="InterPro" id="IPR004154">
    <property type="entry name" value="Anticodon-bd"/>
</dbReference>
<keyword evidence="8 10" id="KW-0030">Aminoacyl-tRNA synthetase</keyword>
<comment type="similarity">
    <text evidence="1 10">Belongs to the class-II aminoacyl-tRNA synthetase family.</text>
</comment>
<dbReference type="EMBL" id="VUKA01000023">
    <property type="protein sequence ID" value="KAA2211510.1"/>
    <property type="molecule type" value="Genomic_DNA"/>
</dbReference>
<keyword evidence="6 10" id="KW-0067">ATP-binding</keyword>
<dbReference type="SUPFAM" id="SSF52954">
    <property type="entry name" value="Class II aaRS ABD-related"/>
    <property type="match status" value="1"/>
</dbReference>
<evidence type="ECO:0000313" key="13">
    <source>
        <dbReference type="EMBL" id="KAA2211510.1"/>
    </source>
</evidence>
<evidence type="ECO:0000256" key="6">
    <source>
        <dbReference type="ARBA" id="ARBA00022840"/>
    </source>
</evidence>
<dbReference type="InterPro" id="IPR045864">
    <property type="entry name" value="aa-tRNA-synth_II/BPL/LPL"/>
</dbReference>
<dbReference type="InterPro" id="IPR036621">
    <property type="entry name" value="Anticodon-bd_dom_sf"/>
</dbReference>
<proteinExistence type="inferred from homology"/>
<dbReference type="GO" id="GO:0006427">
    <property type="term" value="P:histidyl-tRNA aminoacylation"/>
    <property type="evidence" value="ECO:0007669"/>
    <property type="project" value="UniProtKB-UniRule"/>
</dbReference>
<dbReference type="PANTHER" id="PTHR43707:SF1">
    <property type="entry name" value="HISTIDINE--TRNA LIGASE, MITOCHONDRIAL-RELATED"/>
    <property type="match status" value="1"/>
</dbReference>
<evidence type="ECO:0000256" key="10">
    <source>
        <dbReference type="HAMAP-Rule" id="MF_00127"/>
    </source>
</evidence>
<feature type="binding site" evidence="11">
    <location>
        <position position="127"/>
    </location>
    <ligand>
        <name>L-histidine</name>
        <dbReference type="ChEBI" id="CHEBI:57595"/>
    </ligand>
</feature>
<feature type="binding site" evidence="11">
    <location>
        <position position="113"/>
    </location>
    <ligand>
        <name>L-histidine</name>
        <dbReference type="ChEBI" id="CHEBI:57595"/>
    </ligand>
</feature>
<evidence type="ECO:0000256" key="9">
    <source>
        <dbReference type="ARBA" id="ARBA00047639"/>
    </source>
</evidence>
<evidence type="ECO:0000256" key="1">
    <source>
        <dbReference type="ARBA" id="ARBA00008226"/>
    </source>
</evidence>
<gene>
    <name evidence="10" type="primary">hisS</name>
    <name evidence="13" type="ORF">F0Q34_19625</name>
</gene>
<dbReference type="Proteomes" id="UP000322110">
    <property type="component" value="Unassembled WGS sequence"/>
</dbReference>
<evidence type="ECO:0000259" key="12">
    <source>
        <dbReference type="PROSITE" id="PS50862"/>
    </source>
</evidence>
<name>A0A5B2TCK3_9PROT</name>
<feature type="domain" description="Aminoacyl-transfer RNA synthetases class-II family profile" evidence="12">
    <location>
        <begin position="1"/>
        <end position="330"/>
    </location>
</feature>
<keyword evidence="14" id="KW-1185">Reference proteome</keyword>
<dbReference type="NCBIfam" id="TIGR00442">
    <property type="entry name" value="hisS"/>
    <property type="match status" value="1"/>
</dbReference>
<comment type="caution">
    <text evidence="13">The sequence shown here is derived from an EMBL/GenBank/DDBJ whole genome shotgun (WGS) entry which is preliminary data.</text>
</comment>
<dbReference type="PROSITE" id="PS50862">
    <property type="entry name" value="AA_TRNA_LIGASE_II"/>
    <property type="match status" value="1"/>
</dbReference>
<feature type="binding site" evidence="11">
    <location>
        <position position="131"/>
    </location>
    <ligand>
        <name>L-histidine</name>
        <dbReference type="ChEBI" id="CHEBI:57595"/>
    </ligand>
</feature>
<evidence type="ECO:0000256" key="5">
    <source>
        <dbReference type="ARBA" id="ARBA00022741"/>
    </source>
</evidence>
<keyword evidence="3 10" id="KW-0963">Cytoplasm</keyword>
<dbReference type="GO" id="GO:0005524">
    <property type="term" value="F:ATP binding"/>
    <property type="evidence" value="ECO:0007669"/>
    <property type="project" value="UniProtKB-UniRule"/>
</dbReference>
<keyword evidence="4 10" id="KW-0436">Ligase</keyword>
<dbReference type="InterPro" id="IPR015807">
    <property type="entry name" value="His-tRNA-ligase"/>
</dbReference>
<dbReference type="GO" id="GO:0004821">
    <property type="term" value="F:histidine-tRNA ligase activity"/>
    <property type="evidence" value="ECO:0007669"/>
    <property type="project" value="UniProtKB-UniRule"/>
</dbReference>
<evidence type="ECO:0000256" key="7">
    <source>
        <dbReference type="ARBA" id="ARBA00022917"/>
    </source>
</evidence>
<dbReference type="PANTHER" id="PTHR43707">
    <property type="entry name" value="HISTIDYL-TRNA SYNTHETASE"/>
    <property type="match status" value="1"/>
</dbReference>
<keyword evidence="5 10" id="KW-0547">Nucleotide-binding</keyword>
<comment type="subunit">
    <text evidence="2 10">Homodimer.</text>
</comment>
<feature type="binding site" evidence="11">
    <location>
        <begin position="82"/>
        <end position="84"/>
    </location>
    <ligand>
        <name>L-histidine</name>
        <dbReference type="ChEBI" id="CHEBI:57595"/>
    </ligand>
</feature>
<dbReference type="InterPro" id="IPR004516">
    <property type="entry name" value="HisRS/HisZ"/>
</dbReference>
<dbReference type="AlphaFoldDB" id="A0A5B2TCK3"/>
<evidence type="ECO:0000256" key="11">
    <source>
        <dbReference type="PIRSR" id="PIRSR001549-1"/>
    </source>
</evidence>
<dbReference type="Pfam" id="PF03129">
    <property type="entry name" value="HGTP_anticodon"/>
    <property type="match status" value="1"/>
</dbReference>
<organism evidence="13 14">
    <name type="scientific">Teichococcus oryzae</name>
    <dbReference type="NCBI Taxonomy" id="1608942"/>
    <lineage>
        <taxon>Bacteria</taxon>
        <taxon>Pseudomonadati</taxon>
        <taxon>Pseudomonadota</taxon>
        <taxon>Alphaproteobacteria</taxon>
        <taxon>Acetobacterales</taxon>
        <taxon>Roseomonadaceae</taxon>
        <taxon>Roseomonas</taxon>
    </lineage>
</organism>
<evidence type="ECO:0000313" key="14">
    <source>
        <dbReference type="Proteomes" id="UP000322110"/>
    </source>
</evidence>
<dbReference type="OrthoDB" id="9800814at2"/>
<comment type="catalytic activity">
    <reaction evidence="9 10">
        <text>tRNA(His) + L-histidine + ATP = L-histidyl-tRNA(His) + AMP + diphosphate + H(+)</text>
        <dbReference type="Rhea" id="RHEA:17313"/>
        <dbReference type="Rhea" id="RHEA-COMP:9665"/>
        <dbReference type="Rhea" id="RHEA-COMP:9689"/>
        <dbReference type="ChEBI" id="CHEBI:15378"/>
        <dbReference type="ChEBI" id="CHEBI:30616"/>
        <dbReference type="ChEBI" id="CHEBI:33019"/>
        <dbReference type="ChEBI" id="CHEBI:57595"/>
        <dbReference type="ChEBI" id="CHEBI:78442"/>
        <dbReference type="ChEBI" id="CHEBI:78527"/>
        <dbReference type="ChEBI" id="CHEBI:456215"/>
        <dbReference type="EC" id="6.1.1.21"/>
    </reaction>
</comment>
<dbReference type="CDD" id="cd00773">
    <property type="entry name" value="HisRS-like_core"/>
    <property type="match status" value="1"/>
</dbReference>
<dbReference type="RefSeq" id="WP_149814023.1">
    <property type="nucleotide sequence ID" value="NZ_VUKA01000023.1"/>
</dbReference>
<accession>A0A5B2TCK3</accession>
<dbReference type="InterPro" id="IPR006195">
    <property type="entry name" value="aa-tRNA-synth_II"/>
</dbReference>
<feature type="binding site" evidence="11">
    <location>
        <begin position="263"/>
        <end position="264"/>
    </location>
    <ligand>
        <name>L-histidine</name>
        <dbReference type="ChEBI" id="CHEBI:57595"/>
    </ligand>
</feature>
<evidence type="ECO:0000256" key="4">
    <source>
        <dbReference type="ARBA" id="ARBA00022598"/>
    </source>
</evidence>
<dbReference type="HAMAP" id="MF_00127">
    <property type="entry name" value="His_tRNA_synth"/>
    <property type="match status" value="1"/>
</dbReference>
<dbReference type="Pfam" id="PF13393">
    <property type="entry name" value="tRNA-synt_His"/>
    <property type="match status" value="1"/>
</dbReference>
<dbReference type="Gene3D" id="3.40.50.800">
    <property type="entry name" value="Anticodon-binding domain"/>
    <property type="match status" value="1"/>
</dbReference>
<feature type="binding site" evidence="11">
    <location>
        <position position="259"/>
    </location>
    <ligand>
        <name>L-histidine</name>
        <dbReference type="ChEBI" id="CHEBI:57595"/>
    </ligand>
</feature>
<dbReference type="PIRSF" id="PIRSF001549">
    <property type="entry name" value="His-tRNA_synth"/>
    <property type="match status" value="1"/>
</dbReference>
<dbReference type="SUPFAM" id="SSF55681">
    <property type="entry name" value="Class II aaRS and biotin synthetases"/>
    <property type="match status" value="1"/>
</dbReference>
<dbReference type="Gene3D" id="3.30.930.10">
    <property type="entry name" value="Bira Bifunctional Protein, Domain 2"/>
    <property type="match status" value="1"/>
</dbReference>
<dbReference type="GO" id="GO:0005737">
    <property type="term" value="C:cytoplasm"/>
    <property type="evidence" value="ECO:0007669"/>
    <property type="project" value="UniProtKB-SubCell"/>
</dbReference>
<evidence type="ECO:0000256" key="8">
    <source>
        <dbReference type="ARBA" id="ARBA00023146"/>
    </source>
</evidence>
<sequence length="440" mass="47946">MSGMQPVRGTKDLIGDSFRRHHHVVETARHVAGLYGLEEWATPIFESTSVFARSLGETSDVVSKEMYTFEDRGGDSLTLRPEGTAGVCRALVSNGLTQGGMPRKVFYAGPMFRYERPQKGRFRQFHQIGAEILGAAEPLADAEVIAMGWQIIQQLGIDEGVVLEINTLGDSVSRDAYRTALIAYFTQHQERLSEESQDRLAKNPLRILDSKDEGDRRLVAEAPTIHQHLTPEAATFYASVKRYLERFGVPFRENPRIVRGLDYYSHTAFEFVTDRLGAQGTVMGGGRYEGLVGEMGGPPTPSVGWAAGVERLAELLEETPEPNRPVAVVPVSEAEEGAAIDLVQLLRASGVPGEVAYKGNLKRRMERANRIGSQAAIIIGESEVAENVVIVRNLADGTQERVGLAGLLPALAAAGVVDAMLEQMVEEMELAADEGGADDE</sequence>
<evidence type="ECO:0000256" key="2">
    <source>
        <dbReference type="ARBA" id="ARBA00011738"/>
    </source>
</evidence>
<keyword evidence="7 10" id="KW-0648">Protein biosynthesis</keyword>
<reference evidence="13 14" key="1">
    <citation type="journal article" date="2015" name="Int. J. Syst. Evol. Microbiol.">
        <title>Roseomonas oryzae sp. nov., isolated from paddy rhizosphere soil.</title>
        <authorList>
            <person name="Ramaprasad E.V."/>
            <person name="Sasikala Ch."/>
            <person name="Ramana Ch.V."/>
        </authorList>
    </citation>
    <scope>NUCLEOTIDE SEQUENCE [LARGE SCALE GENOMIC DNA]</scope>
    <source>
        <strain evidence="13 14">KCTC 42542</strain>
    </source>
</reference>
<dbReference type="EC" id="6.1.1.21" evidence="10"/>
<comment type="subcellular location">
    <subcellularLocation>
        <location evidence="10">Cytoplasm</location>
    </subcellularLocation>
</comment>
<evidence type="ECO:0000256" key="3">
    <source>
        <dbReference type="ARBA" id="ARBA00022490"/>
    </source>
</evidence>
<dbReference type="InterPro" id="IPR041715">
    <property type="entry name" value="HisRS-like_core"/>
</dbReference>
<protein>
    <recommendedName>
        <fullName evidence="10">Histidine--tRNA ligase</fullName>
        <ecNumber evidence="10">6.1.1.21</ecNumber>
    </recommendedName>
    <alternativeName>
        <fullName evidence="10">Histidyl-tRNA synthetase</fullName>
        <shortName evidence="10">HisRS</shortName>
    </alternativeName>
</protein>